<gene>
    <name evidence="2" type="ORF">PACLA_8A012130</name>
</gene>
<comment type="caution">
    <text evidence="2">The sequence shown here is derived from an EMBL/GenBank/DDBJ whole genome shotgun (WGS) entry which is preliminary data.</text>
</comment>
<dbReference type="EMBL" id="CACRXK020018851">
    <property type="protein sequence ID" value="CAB4032972.1"/>
    <property type="molecule type" value="Genomic_DNA"/>
</dbReference>
<dbReference type="Pfam" id="PF20700">
    <property type="entry name" value="Mutator"/>
    <property type="match status" value="1"/>
</dbReference>
<organism evidence="2 3">
    <name type="scientific">Paramuricea clavata</name>
    <name type="common">Red gorgonian</name>
    <name type="synonym">Violescent sea-whip</name>
    <dbReference type="NCBI Taxonomy" id="317549"/>
    <lineage>
        <taxon>Eukaryota</taxon>
        <taxon>Metazoa</taxon>
        <taxon>Cnidaria</taxon>
        <taxon>Anthozoa</taxon>
        <taxon>Octocorallia</taxon>
        <taxon>Malacalcyonacea</taxon>
        <taxon>Plexauridae</taxon>
        <taxon>Paramuricea</taxon>
    </lineage>
</organism>
<reference evidence="2" key="1">
    <citation type="submission" date="2020-04" db="EMBL/GenBank/DDBJ databases">
        <authorList>
            <person name="Alioto T."/>
            <person name="Alioto T."/>
            <person name="Gomez Garrido J."/>
        </authorList>
    </citation>
    <scope>NUCLEOTIDE SEQUENCE</scope>
    <source>
        <strain evidence="2">A484AB</strain>
    </source>
</reference>
<evidence type="ECO:0000313" key="2">
    <source>
        <dbReference type="EMBL" id="CAB4032972.1"/>
    </source>
</evidence>
<evidence type="ECO:0000313" key="3">
    <source>
        <dbReference type="Proteomes" id="UP001152795"/>
    </source>
</evidence>
<feature type="domain" description="Mutator-like transposase" evidence="1">
    <location>
        <begin position="6"/>
        <end position="108"/>
    </location>
</feature>
<accession>A0A7D9LHS5</accession>
<name>A0A7D9LHS5_PARCT</name>
<dbReference type="OrthoDB" id="6427993at2759"/>
<keyword evidence="3" id="KW-1185">Reference proteome</keyword>
<proteinExistence type="predicted"/>
<dbReference type="Proteomes" id="UP001152795">
    <property type="component" value="Unassembled WGS sequence"/>
</dbReference>
<dbReference type="AlphaFoldDB" id="A0A7D9LHS5"/>
<dbReference type="InterPro" id="IPR049012">
    <property type="entry name" value="Mutator_transp_dom"/>
</dbReference>
<evidence type="ECO:0000259" key="1">
    <source>
        <dbReference type="Pfam" id="PF20700"/>
    </source>
</evidence>
<protein>
    <recommendedName>
        <fullName evidence="1">Mutator-like transposase domain-containing protein</fullName>
    </recommendedName>
</protein>
<sequence length="154" mass="17354">MKEDITAKMGLVAQLSLECSAKMCSYSMNFYTSSRVNNKSKAFEGNRRAGRVRNIGVGHQGLVKFCGVVNMLAPMNANLYTNHVTAIHGAAEVVAKASMKSAAEETKQFYEPEDGVYDIGYWYYCGRDLETKGISIFLRGRYWHVVDYRKSARR</sequence>